<dbReference type="SUPFAM" id="SSF56235">
    <property type="entry name" value="N-terminal nucleophile aminohydrolases (Ntn hydrolases)"/>
    <property type="match status" value="1"/>
</dbReference>
<keyword evidence="2 5" id="KW-0808">Transferase</keyword>
<dbReference type="InterPro" id="IPR029055">
    <property type="entry name" value="Ntn_hydrolases_N"/>
</dbReference>
<organism evidence="5 6">
    <name type="scientific">Pseudoxanthomonas broegbernensis</name>
    <dbReference type="NCBI Taxonomy" id="83619"/>
    <lineage>
        <taxon>Bacteria</taxon>
        <taxon>Pseudomonadati</taxon>
        <taxon>Pseudomonadota</taxon>
        <taxon>Gammaproteobacteria</taxon>
        <taxon>Lysobacterales</taxon>
        <taxon>Lysobacteraceae</taxon>
        <taxon>Pseudoxanthomonas</taxon>
    </lineage>
</organism>
<dbReference type="InterPro" id="IPR043138">
    <property type="entry name" value="GGT_lsub"/>
</dbReference>
<dbReference type="EMBL" id="MWIP01000001">
    <property type="protein sequence ID" value="KAF1688118.1"/>
    <property type="molecule type" value="Genomic_DNA"/>
</dbReference>
<dbReference type="AlphaFoldDB" id="A0A7V8GQ43"/>
<comment type="caution">
    <text evidence="5">The sequence shown here is derived from an EMBL/GenBank/DDBJ whole genome shotgun (WGS) entry which is preliminary data.</text>
</comment>
<reference evidence="5 6" key="1">
    <citation type="submission" date="2017-10" db="EMBL/GenBank/DDBJ databases">
        <title>Whole genome sequencing of Pseudoxanthomonas broegbernensis DSM 12573(T).</title>
        <authorList>
            <person name="Kumar S."/>
            <person name="Bansal K."/>
            <person name="Kaur A."/>
            <person name="Patil P."/>
            <person name="Sharma S."/>
            <person name="Patil P.B."/>
        </authorList>
    </citation>
    <scope>NUCLEOTIDE SEQUENCE [LARGE SCALE GENOMIC DNA]</scope>
    <source>
        <strain evidence="5 6">DSM 12573</strain>
    </source>
</reference>
<evidence type="ECO:0000256" key="4">
    <source>
        <dbReference type="ARBA" id="ARBA00023145"/>
    </source>
</evidence>
<dbReference type="Pfam" id="PF01019">
    <property type="entry name" value="G_glu_transpept"/>
    <property type="match status" value="1"/>
</dbReference>
<gene>
    <name evidence="5" type="ORF">B1992_01485</name>
</gene>
<dbReference type="InterPro" id="IPR051792">
    <property type="entry name" value="GGT_bact"/>
</dbReference>
<dbReference type="RefSeq" id="WP_162309674.1">
    <property type="nucleotide sequence ID" value="NZ_JACHGU010000003.1"/>
</dbReference>
<evidence type="ECO:0000256" key="2">
    <source>
        <dbReference type="ARBA" id="ARBA00022679"/>
    </source>
</evidence>
<dbReference type="GO" id="GO:0016787">
    <property type="term" value="F:hydrolase activity"/>
    <property type="evidence" value="ECO:0007669"/>
    <property type="project" value="UniProtKB-KW"/>
</dbReference>
<dbReference type="PANTHER" id="PTHR43199:SF1">
    <property type="entry name" value="GLUTATHIONE HYDROLASE PROENZYME"/>
    <property type="match status" value="1"/>
</dbReference>
<dbReference type="Gene3D" id="3.60.20.40">
    <property type="match status" value="1"/>
</dbReference>
<protein>
    <submittedName>
        <fullName evidence="5">Gamma-glutamyltransferase</fullName>
    </submittedName>
</protein>
<dbReference type="Gene3D" id="1.10.246.130">
    <property type="match status" value="1"/>
</dbReference>
<keyword evidence="4" id="KW-0865">Zymogen</keyword>
<keyword evidence="6" id="KW-1185">Reference proteome</keyword>
<dbReference type="GO" id="GO:0016740">
    <property type="term" value="F:transferase activity"/>
    <property type="evidence" value="ECO:0007669"/>
    <property type="project" value="UniProtKB-KW"/>
</dbReference>
<name>A0A7V8GQ43_9GAMM</name>
<accession>A0A7V8GQ43</accession>
<evidence type="ECO:0000313" key="6">
    <source>
        <dbReference type="Proteomes" id="UP000462066"/>
    </source>
</evidence>
<proteinExistence type="inferred from homology"/>
<evidence type="ECO:0000256" key="1">
    <source>
        <dbReference type="ARBA" id="ARBA00009381"/>
    </source>
</evidence>
<sequence>MHADERKALMAQARFGHKRRVEADNALVVSSDPLATRAALDVLRDGGNACDAILAAATMQLVTEPHMTSITGGLSLLYRDAASGEATYLNGNVSAPLAELPGFSGADLYSGRGVPVPGWWPAFEAARRRWGTRDRARLMRDAIEVAREGFPMDPYLYGVMYGRQEGIGVHPQGREVFWPQGHLLTQGETVVQARVARTLERLRDEGMDYYTGGFARAFSAECRRGGGVIVPEDFLSAQPLFQRPVQGTYRDRYTLIGSPAPDDGGMMLIEALNLLEHVDLARLGQASESFETLQWLMRVHDEVYYAPPRQGDLDTAPVETGILLSKEYAAQRFELMRVREPRAAGTVLPTPGTIHLAVVDKDGNIASCTHSHMASGWANGLFAEGFQLSGGGSFFQRILPQPGAKATVYLAPNIVLRDGRPAIVSGSPSVSLVACVLQNLVNLMDFGMDIEASVHQPRFGTRPHNPAHGWERGNTLESDFAPAMQDAFLAWARKRRLWHQLVHPRCTLTGNFEAITLDPDSGRLASCADPRRCGSVEGY</sequence>
<dbReference type="Proteomes" id="UP000462066">
    <property type="component" value="Unassembled WGS sequence"/>
</dbReference>
<dbReference type="PANTHER" id="PTHR43199">
    <property type="entry name" value="GLUTATHIONE HYDROLASE"/>
    <property type="match status" value="1"/>
</dbReference>
<evidence type="ECO:0000313" key="5">
    <source>
        <dbReference type="EMBL" id="KAF1688118.1"/>
    </source>
</evidence>
<dbReference type="PRINTS" id="PR01210">
    <property type="entry name" value="GGTRANSPTASE"/>
</dbReference>
<keyword evidence="3" id="KW-0378">Hydrolase</keyword>
<dbReference type="InterPro" id="IPR043137">
    <property type="entry name" value="GGT_ssub_C"/>
</dbReference>
<comment type="similarity">
    <text evidence="1">Belongs to the gamma-glutamyltransferase family.</text>
</comment>
<evidence type="ECO:0000256" key="3">
    <source>
        <dbReference type="ARBA" id="ARBA00022801"/>
    </source>
</evidence>